<keyword evidence="1" id="KW-0645">Protease</keyword>
<dbReference type="Proteomes" id="UP000814033">
    <property type="component" value="Unassembled WGS sequence"/>
</dbReference>
<gene>
    <name evidence="1" type="ORF">FA95DRAFT_1551165</name>
</gene>
<keyword evidence="2" id="KW-1185">Reference proteome</keyword>
<dbReference type="EMBL" id="MU276450">
    <property type="protein sequence ID" value="KAI0038629.1"/>
    <property type="molecule type" value="Genomic_DNA"/>
</dbReference>
<accession>A0ACB8R3F0</accession>
<evidence type="ECO:0000313" key="2">
    <source>
        <dbReference type="Proteomes" id="UP000814033"/>
    </source>
</evidence>
<comment type="caution">
    <text evidence="1">The sequence shown here is derived from an EMBL/GenBank/DDBJ whole genome shotgun (WGS) entry which is preliminary data.</text>
</comment>
<reference evidence="1" key="1">
    <citation type="submission" date="2021-02" db="EMBL/GenBank/DDBJ databases">
        <authorList>
            <consortium name="DOE Joint Genome Institute"/>
            <person name="Ahrendt S."/>
            <person name="Looney B.P."/>
            <person name="Miyauchi S."/>
            <person name="Morin E."/>
            <person name="Drula E."/>
            <person name="Courty P.E."/>
            <person name="Chicoki N."/>
            <person name="Fauchery L."/>
            <person name="Kohler A."/>
            <person name="Kuo A."/>
            <person name="Labutti K."/>
            <person name="Pangilinan J."/>
            <person name="Lipzen A."/>
            <person name="Riley R."/>
            <person name="Andreopoulos W."/>
            <person name="He G."/>
            <person name="Johnson J."/>
            <person name="Barry K.W."/>
            <person name="Grigoriev I.V."/>
            <person name="Nagy L."/>
            <person name="Hibbett D."/>
            <person name="Henrissat B."/>
            <person name="Matheny P.B."/>
            <person name="Labbe J."/>
            <person name="Martin F."/>
        </authorList>
    </citation>
    <scope>NUCLEOTIDE SEQUENCE</scope>
    <source>
        <strain evidence="1">FP105234-sp</strain>
    </source>
</reference>
<organism evidence="1 2">
    <name type="scientific">Auriscalpium vulgare</name>
    <dbReference type="NCBI Taxonomy" id="40419"/>
    <lineage>
        <taxon>Eukaryota</taxon>
        <taxon>Fungi</taxon>
        <taxon>Dikarya</taxon>
        <taxon>Basidiomycota</taxon>
        <taxon>Agaricomycotina</taxon>
        <taxon>Agaricomycetes</taxon>
        <taxon>Russulales</taxon>
        <taxon>Auriscalpiaceae</taxon>
        <taxon>Auriscalpium</taxon>
    </lineage>
</organism>
<protein>
    <submittedName>
        <fullName evidence="1">Family S53 protease</fullName>
    </submittedName>
</protein>
<name>A0ACB8R3F0_9AGAM</name>
<evidence type="ECO:0000313" key="1">
    <source>
        <dbReference type="EMBL" id="KAI0038629.1"/>
    </source>
</evidence>
<keyword evidence="1" id="KW-0378">Hydrolase</keyword>
<proteinExistence type="predicted"/>
<sequence>MARSYLLLASLISVACAVPNVSRDTFVHVRRDSAPAGFVHVGPASDSQVLTMRVGLTQSNTAGLIDALYSVSTPGSDKYGQHLSKAAVEAFTAPTDATTASVHAWLSSHNVTFAPATPAGDWLKLSVTVSQANRLLNTNFATFKNQATGKETVRTLSYSLPTSLEGKIAFVHPTTVFPIQPFGKNAAFKPNSAAKRAPDAAPQSCATQFTPACLQELYSINANSTGQASNVIAVSGFLGQYANEADLAAFLASFRPDIPSNTTFATKLLDGGVNPQDMSDAGQEANLDTQYAIGVAGTVPVQFISVGFNNDDDFGGNLDILEFLSGESPVPTVLTTSYGYDEDQLPFDLANSVCNAYAALGAQGTSILFASGDGGVAGGQGRPCTTFIPTFPSTCPFVTSVGGTRSLNPELAASLSSGGFSNFFPTPDYQASDVSAFLAGLGSTYAGLFNASGRAFPDVSAVAEDVEIVWEAQFGTIEGTSCSSPILAGLIGLLNDELISAGKPPLGFLNPFLYANQDIFTDITSGANRGCGTPGFSAGVGWDPITGVGSPVYASLRTAVGLT</sequence>
<reference evidence="1" key="2">
    <citation type="journal article" date="2022" name="New Phytol.">
        <title>Evolutionary transition to the ectomycorrhizal habit in the genomes of a hyperdiverse lineage of mushroom-forming fungi.</title>
        <authorList>
            <person name="Looney B."/>
            <person name="Miyauchi S."/>
            <person name="Morin E."/>
            <person name="Drula E."/>
            <person name="Courty P.E."/>
            <person name="Kohler A."/>
            <person name="Kuo A."/>
            <person name="LaButti K."/>
            <person name="Pangilinan J."/>
            <person name="Lipzen A."/>
            <person name="Riley R."/>
            <person name="Andreopoulos W."/>
            <person name="He G."/>
            <person name="Johnson J."/>
            <person name="Nolan M."/>
            <person name="Tritt A."/>
            <person name="Barry K.W."/>
            <person name="Grigoriev I.V."/>
            <person name="Nagy L.G."/>
            <person name="Hibbett D."/>
            <person name="Henrissat B."/>
            <person name="Matheny P.B."/>
            <person name="Labbe J."/>
            <person name="Martin F.M."/>
        </authorList>
    </citation>
    <scope>NUCLEOTIDE SEQUENCE</scope>
    <source>
        <strain evidence="1">FP105234-sp</strain>
    </source>
</reference>